<evidence type="ECO:0000256" key="2">
    <source>
        <dbReference type="ARBA" id="ARBA00010663"/>
    </source>
</evidence>
<evidence type="ECO:0000256" key="6">
    <source>
        <dbReference type="ARBA" id="ARBA00022989"/>
    </source>
</evidence>
<dbReference type="GO" id="GO:0043005">
    <property type="term" value="C:neuron projection"/>
    <property type="evidence" value="ECO:0007669"/>
    <property type="project" value="TreeGrafter"/>
</dbReference>
<dbReference type="AlphaFoldDB" id="A0A8B9UVV7"/>
<evidence type="ECO:0000313" key="18">
    <source>
        <dbReference type="Proteomes" id="UP000694549"/>
    </source>
</evidence>
<evidence type="ECO:0000313" key="17">
    <source>
        <dbReference type="Ensembl" id="ENSAZOP00000015110.1"/>
    </source>
</evidence>
<dbReference type="Pfam" id="PF00001">
    <property type="entry name" value="7tm_1"/>
    <property type="match status" value="1"/>
</dbReference>
<keyword evidence="8 15" id="KW-0472">Membrane</keyword>
<keyword evidence="18" id="KW-1185">Reference proteome</keyword>
<dbReference type="InterPro" id="IPR000276">
    <property type="entry name" value="GPCR_Rhodpsn"/>
</dbReference>
<name>A0A8B9UVV7_9AVES</name>
<evidence type="ECO:0000256" key="15">
    <source>
        <dbReference type="SAM" id="Phobius"/>
    </source>
</evidence>
<evidence type="ECO:0000256" key="14">
    <source>
        <dbReference type="RuleBase" id="RU000688"/>
    </source>
</evidence>
<keyword evidence="4" id="KW-1003">Cell membrane</keyword>
<keyword evidence="9" id="KW-0564">Palmitate</keyword>
<keyword evidence="12 14" id="KW-0807">Transducer</keyword>
<keyword evidence="7 14" id="KW-0297">G-protein coupled receptor</keyword>
<accession>A0A8B9UVV7</accession>
<dbReference type="SUPFAM" id="SSF81321">
    <property type="entry name" value="Family A G protein-coupled receptor-like"/>
    <property type="match status" value="1"/>
</dbReference>
<protein>
    <recommendedName>
        <fullName evidence="3">Neuropeptide Y receptor type 1</fullName>
    </recommendedName>
</protein>
<feature type="transmembrane region" description="Helical" evidence="15">
    <location>
        <begin position="118"/>
        <end position="141"/>
    </location>
</feature>
<keyword evidence="11" id="KW-0325">Glycoprotein</keyword>
<evidence type="ECO:0000256" key="9">
    <source>
        <dbReference type="ARBA" id="ARBA00023139"/>
    </source>
</evidence>
<proteinExistence type="inferred from homology"/>
<evidence type="ECO:0000256" key="5">
    <source>
        <dbReference type="ARBA" id="ARBA00022692"/>
    </source>
</evidence>
<comment type="similarity">
    <text evidence="2 14">Belongs to the G-protein coupled receptor 1 family.</text>
</comment>
<evidence type="ECO:0000256" key="8">
    <source>
        <dbReference type="ARBA" id="ARBA00023136"/>
    </source>
</evidence>
<dbReference type="PRINTS" id="PR00237">
    <property type="entry name" value="GPCRRHODOPSN"/>
</dbReference>
<evidence type="ECO:0000256" key="7">
    <source>
        <dbReference type="ARBA" id="ARBA00023040"/>
    </source>
</evidence>
<dbReference type="Proteomes" id="UP000694549">
    <property type="component" value="Unplaced"/>
</dbReference>
<feature type="transmembrane region" description="Helical" evidence="15">
    <location>
        <begin position="6"/>
        <end position="28"/>
    </location>
</feature>
<evidence type="ECO:0000256" key="3">
    <source>
        <dbReference type="ARBA" id="ARBA00019471"/>
    </source>
</evidence>
<feature type="transmembrane region" description="Helical" evidence="15">
    <location>
        <begin position="40"/>
        <end position="65"/>
    </location>
</feature>
<evidence type="ECO:0000256" key="10">
    <source>
        <dbReference type="ARBA" id="ARBA00023170"/>
    </source>
</evidence>
<dbReference type="PANTHER" id="PTHR24235">
    <property type="entry name" value="NEUROPEPTIDE Y RECEPTOR"/>
    <property type="match status" value="1"/>
</dbReference>
<reference evidence="17" key="1">
    <citation type="submission" date="2025-08" db="UniProtKB">
        <authorList>
            <consortium name="Ensembl"/>
        </authorList>
    </citation>
    <scope>IDENTIFICATION</scope>
</reference>
<dbReference type="GO" id="GO:0042923">
    <property type="term" value="F:neuropeptide binding"/>
    <property type="evidence" value="ECO:0007669"/>
    <property type="project" value="TreeGrafter"/>
</dbReference>
<keyword evidence="10 14" id="KW-0675">Receptor</keyword>
<feature type="transmembrane region" description="Helical" evidence="15">
    <location>
        <begin position="77"/>
        <end position="98"/>
    </location>
</feature>
<dbReference type="Gene3D" id="1.20.1070.10">
    <property type="entry name" value="Rhodopsin 7-helix transmembrane proteins"/>
    <property type="match status" value="1"/>
</dbReference>
<dbReference type="Ensembl" id="ENSAZOT00000016237.1">
    <property type="protein sequence ID" value="ENSAZOP00000015110.1"/>
    <property type="gene ID" value="ENSAZOG00000009801.1"/>
</dbReference>
<evidence type="ECO:0000256" key="11">
    <source>
        <dbReference type="ARBA" id="ARBA00023180"/>
    </source>
</evidence>
<sequence length="220" mass="25183">MVFTLALAYGTVIILGVSGNLALIVIILKQKEMRNVTNILIVNLSFSDLLVTIMCLPFTFVYTLMDHWIFGEAMCKLNPFVQCASITVSVFSLVLIAIERHQLIINPRGWRPNNRHAYMGIAAIWILATASSLPFLIYHVLTDEPFRNITFDEYKDKYVCLDLFPLDTARLSYTTTLLVIQYFGPLCFIFICYLKVRETPLCDMSFFLSDVCLSLQRLQL</sequence>
<dbReference type="PRINTS" id="PR01012">
    <property type="entry name" value="NRPEPTIDEYR"/>
</dbReference>
<evidence type="ECO:0000256" key="13">
    <source>
        <dbReference type="ARBA" id="ARBA00023288"/>
    </source>
</evidence>
<feature type="domain" description="G-protein coupled receptors family 1 profile" evidence="16">
    <location>
        <begin position="19"/>
        <end position="196"/>
    </location>
</feature>
<dbReference type="InterPro" id="IPR017452">
    <property type="entry name" value="GPCR_Rhodpsn_7TM"/>
</dbReference>
<dbReference type="GO" id="GO:0004983">
    <property type="term" value="F:neuropeptide Y receptor activity"/>
    <property type="evidence" value="ECO:0007669"/>
    <property type="project" value="InterPro"/>
</dbReference>
<dbReference type="InterPro" id="IPR000611">
    <property type="entry name" value="NPY_rcpt"/>
</dbReference>
<evidence type="ECO:0000256" key="1">
    <source>
        <dbReference type="ARBA" id="ARBA00004651"/>
    </source>
</evidence>
<keyword evidence="13" id="KW-0449">Lipoprotein</keyword>
<comment type="subcellular location">
    <subcellularLocation>
        <location evidence="1">Cell membrane</location>
        <topology evidence="1">Multi-pass membrane protein</topology>
    </subcellularLocation>
</comment>
<feature type="transmembrane region" description="Helical" evidence="15">
    <location>
        <begin position="171"/>
        <end position="194"/>
    </location>
</feature>
<keyword evidence="6 15" id="KW-1133">Transmembrane helix</keyword>
<organism evidence="17 18">
    <name type="scientific">Anas zonorhyncha</name>
    <name type="common">Eastern spot-billed duck</name>
    <dbReference type="NCBI Taxonomy" id="75864"/>
    <lineage>
        <taxon>Eukaryota</taxon>
        <taxon>Metazoa</taxon>
        <taxon>Chordata</taxon>
        <taxon>Craniata</taxon>
        <taxon>Vertebrata</taxon>
        <taxon>Euteleostomi</taxon>
        <taxon>Archelosauria</taxon>
        <taxon>Archosauria</taxon>
        <taxon>Dinosauria</taxon>
        <taxon>Saurischia</taxon>
        <taxon>Theropoda</taxon>
        <taxon>Coelurosauria</taxon>
        <taxon>Aves</taxon>
        <taxon>Neognathae</taxon>
        <taxon>Galloanserae</taxon>
        <taxon>Anseriformes</taxon>
        <taxon>Anatidae</taxon>
        <taxon>Anatinae</taxon>
        <taxon>Anas</taxon>
    </lineage>
</organism>
<dbReference type="GO" id="GO:0005886">
    <property type="term" value="C:plasma membrane"/>
    <property type="evidence" value="ECO:0007669"/>
    <property type="project" value="UniProtKB-SubCell"/>
</dbReference>
<dbReference type="PANTHER" id="PTHR24235:SF24">
    <property type="entry name" value="NEUROPEPTIDE Y RECEPTOR TYPE 1"/>
    <property type="match status" value="1"/>
</dbReference>
<evidence type="ECO:0000256" key="12">
    <source>
        <dbReference type="ARBA" id="ARBA00023224"/>
    </source>
</evidence>
<keyword evidence="5 14" id="KW-0812">Transmembrane</keyword>
<reference evidence="17" key="2">
    <citation type="submission" date="2025-09" db="UniProtKB">
        <authorList>
            <consortium name="Ensembl"/>
        </authorList>
    </citation>
    <scope>IDENTIFICATION</scope>
</reference>
<dbReference type="PROSITE" id="PS00237">
    <property type="entry name" value="G_PROTEIN_RECEP_F1_1"/>
    <property type="match status" value="1"/>
</dbReference>
<evidence type="ECO:0000259" key="16">
    <source>
        <dbReference type="PROSITE" id="PS50262"/>
    </source>
</evidence>
<evidence type="ECO:0000256" key="4">
    <source>
        <dbReference type="ARBA" id="ARBA00022475"/>
    </source>
</evidence>
<dbReference type="PROSITE" id="PS50262">
    <property type="entry name" value="G_PROTEIN_RECEP_F1_2"/>
    <property type="match status" value="1"/>
</dbReference>